<reference evidence="1 2" key="1">
    <citation type="journal article" date="2021" name="Elife">
        <title>Chloroplast acquisition without the gene transfer in kleptoplastic sea slugs, Plakobranchus ocellatus.</title>
        <authorList>
            <person name="Maeda T."/>
            <person name="Takahashi S."/>
            <person name="Yoshida T."/>
            <person name="Shimamura S."/>
            <person name="Takaki Y."/>
            <person name="Nagai Y."/>
            <person name="Toyoda A."/>
            <person name="Suzuki Y."/>
            <person name="Arimoto A."/>
            <person name="Ishii H."/>
            <person name="Satoh N."/>
            <person name="Nishiyama T."/>
            <person name="Hasebe M."/>
            <person name="Maruyama T."/>
            <person name="Minagawa J."/>
            <person name="Obokata J."/>
            <person name="Shigenobu S."/>
        </authorList>
    </citation>
    <scope>NUCLEOTIDE SEQUENCE [LARGE SCALE GENOMIC DNA]</scope>
</reference>
<comment type="caution">
    <text evidence="1">The sequence shown here is derived from an EMBL/GenBank/DDBJ whole genome shotgun (WGS) entry which is preliminary data.</text>
</comment>
<name>A0AAV3XW92_9GAST</name>
<evidence type="ECO:0000313" key="1">
    <source>
        <dbReference type="EMBL" id="GFN75075.1"/>
    </source>
</evidence>
<evidence type="ECO:0000313" key="2">
    <source>
        <dbReference type="Proteomes" id="UP000735302"/>
    </source>
</evidence>
<dbReference type="AlphaFoldDB" id="A0AAV3XW92"/>
<dbReference type="Proteomes" id="UP000735302">
    <property type="component" value="Unassembled WGS sequence"/>
</dbReference>
<sequence>MQYAVSAGLDLGYVYSLSTVRGYQVSGSQQARLPVTWFELATKGSLQIAERVRYQCATNAINAKDEVSCPEIMVFLFKPYQRVRLLNQNQKLGRNKIVIALFGIQR</sequence>
<protein>
    <submittedName>
        <fullName evidence="1">Uncharacterized protein</fullName>
    </submittedName>
</protein>
<dbReference type="EMBL" id="BLXT01000208">
    <property type="protein sequence ID" value="GFN75075.1"/>
    <property type="molecule type" value="Genomic_DNA"/>
</dbReference>
<proteinExistence type="predicted"/>
<gene>
    <name evidence="1" type="ORF">PoB_000158100</name>
</gene>
<accession>A0AAV3XW92</accession>
<keyword evidence="2" id="KW-1185">Reference proteome</keyword>
<organism evidence="1 2">
    <name type="scientific">Plakobranchus ocellatus</name>
    <dbReference type="NCBI Taxonomy" id="259542"/>
    <lineage>
        <taxon>Eukaryota</taxon>
        <taxon>Metazoa</taxon>
        <taxon>Spiralia</taxon>
        <taxon>Lophotrochozoa</taxon>
        <taxon>Mollusca</taxon>
        <taxon>Gastropoda</taxon>
        <taxon>Heterobranchia</taxon>
        <taxon>Euthyneura</taxon>
        <taxon>Panpulmonata</taxon>
        <taxon>Sacoglossa</taxon>
        <taxon>Placobranchoidea</taxon>
        <taxon>Plakobranchidae</taxon>
        <taxon>Plakobranchus</taxon>
    </lineage>
</organism>